<dbReference type="PANTHER" id="PTHR43747">
    <property type="entry name" value="FAD-BINDING PROTEIN"/>
    <property type="match status" value="1"/>
</dbReference>
<reference evidence="3" key="2">
    <citation type="submission" date="2009-10" db="EMBL/GenBank/DDBJ databases">
        <authorList>
            <person name="Brinkac L.M."/>
            <person name="Harkins D.M."/>
            <person name="Shrivastava S."/>
            <person name="Durkin A.S."/>
            <person name="Sutton G."/>
        </authorList>
    </citation>
    <scope>NUCLEOTIDE SEQUENCE</scope>
    <source>
        <strain evidence="3">NCTC 10229</strain>
    </source>
</reference>
<dbReference type="InterPro" id="IPR036188">
    <property type="entry name" value="FAD/NAD-bd_sf"/>
</dbReference>
<dbReference type="EMBL" id="CP000545">
    <property type="protein sequence ID" value="ABM99041.1"/>
    <property type="molecule type" value="Genomic_DNA"/>
</dbReference>
<sequence length="573" mass="64153">MPAGFPDGFIDEDSTTGWRNTMSNNQVRKYDVVIIGTGIGGTTLGAILARHGLRVAMIDSGTHPRFAVGESTIATTTLTLELMAMRFDVPELKHITSIAEVSENVMPSCGVKRNFGFVYHREHTEQNPQEVNQALVVNEVHYFRQDIDAYMLHVAIRYGCDAYQNTVVDDIRIDAGGVTVTTRGGLTFEADFVADGAGYRSVLADKLGLRETPCRAKTHARGLFTHMIGVKPFDACREVPKALQQPVPWHQGTLHHLFDGGWMWVIPFNNTPESKNPLVSVGLMLDPRKHPKPDVRPEQEFADFIAKHPDMARQFADARAVREWVSSGRIQYSASACTGDRFCLLSHATGFIDPLFSRGLFNTMQTTNALAGLLIEAAKDRDFSKARFAPVEKLQQGLIDFNDRLVNCSYLSWGHYPLWNAWFRLWLLTGNYGQLHLQRVMMKYRQTGDARWLEPADALLPGAFTTLEPIMRLFEAAAVCVERYGAGELSGEAAERAIYALLEENAALLPPFFDFVSPAERITWPSTPEKIAALLLEWVERLPEDVRAEYFDYDVRALLQQPVVKDTITADVA</sequence>
<dbReference type="Proteomes" id="UP000002283">
    <property type="component" value="Chromosome II"/>
</dbReference>
<dbReference type="InterPro" id="IPR002938">
    <property type="entry name" value="FAD-bd"/>
</dbReference>
<feature type="domain" description="FAD-binding" evidence="2">
    <location>
        <begin position="29"/>
        <end position="241"/>
    </location>
</feature>
<dbReference type="SUPFAM" id="SSF51905">
    <property type="entry name" value="FAD/NAD(P)-binding domain"/>
    <property type="match status" value="1"/>
</dbReference>
<dbReference type="KEGG" id="bml:BMA10229_0442"/>
<dbReference type="Gene3D" id="3.50.50.60">
    <property type="entry name" value="FAD/NAD(P)-binding domain"/>
    <property type="match status" value="1"/>
</dbReference>
<evidence type="ECO:0000313" key="3">
    <source>
        <dbReference type="EMBL" id="ABM99041.1"/>
    </source>
</evidence>
<dbReference type="Pfam" id="PF01494">
    <property type="entry name" value="FAD_binding_3"/>
    <property type="match status" value="1"/>
</dbReference>
<accession>A2RX45</accession>
<gene>
    <name evidence="3" type="primary">prnC</name>
    <name evidence="3" type="ordered locus">BMA10229_0442</name>
</gene>
<dbReference type="GO" id="GO:0071949">
    <property type="term" value="F:FAD binding"/>
    <property type="evidence" value="ECO:0007669"/>
    <property type="project" value="InterPro"/>
</dbReference>
<dbReference type="InterPro" id="IPR050816">
    <property type="entry name" value="Flavin-dep_Halogenase_NPB"/>
</dbReference>
<dbReference type="PANTHER" id="PTHR43747:SF5">
    <property type="entry name" value="FAD-BINDING DOMAIN-CONTAINING PROTEIN"/>
    <property type="match status" value="1"/>
</dbReference>
<protein>
    <submittedName>
        <fullName evidence="3">Halogenase PrnC</fullName>
    </submittedName>
</protein>
<organism evidence="3">
    <name type="scientific">Burkholderia mallei (strain NCTC 10229)</name>
    <dbReference type="NCBI Taxonomy" id="412022"/>
    <lineage>
        <taxon>Bacteria</taxon>
        <taxon>Pseudomonadati</taxon>
        <taxon>Pseudomonadota</taxon>
        <taxon>Betaproteobacteria</taxon>
        <taxon>Burkholderiales</taxon>
        <taxon>Burkholderiaceae</taxon>
        <taxon>Burkholderia</taxon>
        <taxon>pseudomallei group</taxon>
    </lineage>
</organism>
<keyword evidence="1" id="KW-0560">Oxidoreductase</keyword>
<name>A2RX45_BURM9</name>
<reference evidence="3" key="1">
    <citation type="submission" date="2007-01" db="EMBL/GenBank/DDBJ databases">
        <authorList>
            <person name="DeShazer D."/>
            <person name="Woods D.E."/>
            <person name="Nierman W.C."/>
        </authorList>
    </citation>
    <scope>NUCLEOTIDE SEQUENCE [LARGE SCALE GENOMIC DNA]</scope>
    <source>
        <strain evidence="3">NCTC 10229</strain>
    </source>
</reference>
<dbReference type="AlphaFoldDB" id="A2RX45"/>
<dbReference type="HOGENOM" id="CLU_025990_0_0_4"/>
<proteinExistence type="predicted"/>
<dbReference type="GO" id="GO:0016491">
    <property type="term" value="F:oxidoreductase activity"/>
    <property type="evidence" value="ECO:0007669"/>
    <property type="project" value="UniProtKB-KW"/>
</dbReference>
<evidence type="ECO:0000256" key="1">
    <source>
        <dbReference type="ARBA" id="ARBA00023002"/>
    </source>
</evidence>
<evidence type="ECO:0000259" key="2">
    <source>
        <dbReference type="Pfam" id="PF01494"/>
    </source>
</evidence>